<dbReference type="SMART" id="SM00471">
    <property type="entry name" value="HDc"/>
    <property type="match status" value="1"/>
</dbReference>
<protein>
    <submittedName>
        <fullName evidence="2">Phosphohydrolase</fullName>
    </submittedName>
</protein>
<keyword evidence="2" id="KW-0378">Hydrolase</keyword>
<proteinExistence type="predicted"/>
<dbReference type="OrthoDB" id="8895at2157"/>
<dbReference type="InterPro" id="IPR050135">
    <property type="entry name" value="dGTPase-like"/>
</dbReference>
<evidence type="ECO:0000313" key="2">
    <source>
        <dbReference type="EMBL" id="BBD71834.1"/>
    </source>
</evidence>
<dbReference type="EMBL" id="AP018553">
    <property type="protein sequence ID" value="BBD71834.1"/>
    <property type="molecule type" value="Genomic_DNA"/>
</dbReference>
<keyword evidence="3" id="KW-1185">Reference proteome</keyword>
<name>A0A348B0Y2_9CREN</name>
<dbReference type="PANTHER" id="PTHR11373">
    <property type="entry name" value="DEOXYNUCLEOSIDE TRIPHOSPHATE TRIPHOSPHOHYDROLASE"/>
    <property type="match status" value="1"/>
</dbReference>
<dbReference type="GO" id="GO:0006203">
    <property type="term" value="P:dGTP catabolic process"/>
    <property type="evidence" value="ECO:0007669"/>
    <property type="project" value="TreeGrafter"/>
</dbReference>
<dbReference type="InterPro" id="IPR003607">
    <property type="entry name" value="HD/PDEase_dom"/>
</dbReference>
<dbReference type="KEGG" id="sacd:HS1genome_0223"/>
<dbReference type="CDD" id="cd00077">
    <property type="entry name" value="HDc"/>
    <property type="match status" value="1"/>
</dbReference>
<dbReference type="GO" id="GO:0008832">
    <property type="term" value="F:dGTPase activity"/>
    <property type="evidence" value="ECO:0007669"/>
    <property type="project" value="TreeGrafter"/>
</dbReference>
<sequence length="413" mass="46830">MMKLVRDPIHGFIEIDEDKIEIVSNPLFQRLRFISQTGLASHVYPGMTHTRFEHSLGVMKASSEIVKRVGENSGLDFVSKGFVNLVSSVGMLHDIGHLPFSHTFELGLEMANKVYGLRLEDNGRKTHVHIGLRVIEEEFAKNLEKISKETNISDPVKFTKDALLDVPKSEEERLCSYIISSSIDADRSDYLLRDSYYAGVVYGLFDLERLKRILVYRDGKLQVLEKGVPIAEEFLLGRTHMYQNVYFHSVVGMFNAILALALAKMFKDGELSLPNKSEELLDMTDFRILTEVGKKGGYAHDAILFRKGFKRAKDLELNGECARMFYQVRKEAIDIMRDSDGMVVFHEFSDAPDQDPLNLFVYTKEGPKEMKTVSKVAGALGRIDKVVLAFHETANSSMVDRARSLLEWLKSTC</sequence>
<dbReference type="Proteomes" id="UP000276741">
    <property type="component" value="Chromosome"/>
</dbReference>
<dbReference type="SUPFAM" id="SSF109604">
    <property type="entry name" value="HD-domain/PDEase-like"/>
    <property type="match status" value="1"/>
</dbReference>
<organism evidence="2 3">
    <name type="scientific">Sulfodiicoccus acidiphilus</name>
    <dbReference type="NCBI Taxonomy" id="1670455"/>
    <lineage>
        <taxon>Archaea</taxon>
        <taxon>Thermoproteota</taxon>
        <taxon>Thermoprotei</taxon>
        <taxon>Sulfolobales</taxon>
        <taxon>Sulfolobaceae</taxon>
        <taxon>Sulfodiicoccus</taxon>
    </lineage>
</organism>
<reference evidence="3" key="1">
    <citation type="submission" date="2018-04" db="EMBL/GenBank/DDBJ databases">
        <title>Complete genome sequence of Sulfodiicoccus acidiphilus strain HS-1.</title>
        <authorList>
            <person name="Sakai H.D."/>
            <person name="Kurosawa N."/>
        </authorList>
    </citation>
    <scope>NUCLEOTIDE SEQUENCE [LARGE SCALE GENOMIC DNA]</scope>
    <source>
        <strain evidence="3">HS-1</strain>
    </source>
</reference>
<dbReference type="Pfam" id="PF01966">
    <property type="entry name" value="HD"/>
    <property type="match status" value="1"/>
</dbReference>
<feature type="domain" description="HD/PDEase" evidence="1">
    <location>
        <begin position="47"/>
        <end position="200"/>
    </location>
</feature>
<dbReference type="InterPro" id="IPR006674">
    <property type="entry name" value="HD_domain"/>
</dbReference>
<dbReference type="InterPro" id="IPR045509">
    <property type="entry name" value="HD_assoc_2"/>
</dbReference>
<dbReference type="AlphaFoldDB" id="A0A348B0Y2"/>
<dbReference type="PANTHER" id="PTHR11373:SF4">
    <property type="entry name" value="DEOXYNUCLEOSIDE TRIPHOSPHATE TRIPHOSPHOHYDROLASE SAMHD1"/>
    <property type="match status" value="1"/>
</dbReference>
<evidence type="ECO:0000313" key="3">
    <source>
        <dbReference type="Proteomes" id="UP000276741"/>
    </source>
</evidence>
<dbReference type="Pfam" id="PF19276">
    <property type="entry name" value="HD_assoc_2"/>
    <property type="match status" value="1"/>
</dbReference>
<gene>
    <name evidence="2" type="ORF">HS1genome_0223</name>
</gene>
<evidence type="ECO:0000259" key="1">
    <source>
        <dbReference type="SMART" id="SM00471"/>
    </source>
</evidence>
<accession>A0A348B0Y2</accession>
<dbReference type="Gene3D" id="1.10.3210.10">
    <property type="entry name" value="Hypothetical protein af1432"/>
    <property type="match status" value="1"/>
</dbReference>